<protein>
    <submittedName>
        <fullName evidence="1">Phytanoyl-CoA dioxygenase</fullName>
    </submittedName>
</protein>
<sequence length="39" mass="4153">MAPQTAARAIDTGLIDAETIADYQRDGAVCIRGAFKGWV</sequence>
<gene>
    <name evidence="1" type="ORF">C1D09_012585</name>
</gene>
<dbReference type="EMBL" id="PNOT02000150">
    <property type="protein sequence ID" value="TSE11762.1"/>
    <property type="molecule type" value="Genomic_DNA"/>
</dbReference>
<feature type="non-terminal residue" evidence="1">
    <location>
        <position position="39"/>
    </location>
</feature>
<accession>A0A8T9AUM1</accession>
<dbReference type="Proteomes" id="UP000235507">
    <property type="component" value="Unassembled WGS sequence"/>
</dbReference>
<reference evidence="1" key="1">
    <citation type="submission" date="2019-07" db="EMBL/GenBank/DDBJ databases">
        <title>Mesorhizobum intechiensis sp. nov. isolated from nodules of Lotus tenuis growing in lowlands of the Flooding Pampa, Argentina.</title>
        <authorList>
            <person name="Estrella M.J."/>
            <person name="Torres Tejerizo G.A."/>
            <person name="Cumpa Velazquez L.M."/>
            <person name="Fontana F."/>
            <person name="Hansen L."/>
            <person name="Pistorio M."/>
            <person name="Sannazzaro A.I."/>
        </authorList>
    </citation>
    <scope>NUCLEOTIDE SEQUENCE</scope>
    <source>
        <strain evidence="1">BD68</strain>
    </source>
</reference>
<name>A0A8T9AUM1_9HYPH</name>
<keyword evidence="2" id="KW-1185">Reference proteome</keyword>
<keyword evidence="1" id="KW-0560">Oxidoreductase</keyword>
<organism evidence="1 2">
    <name type="scientific">Mesorhizobium intechi</name>
    <dbReference type="NCBI Taxonomy" id="537601"/>
    <lineage>
        <taxon>Bacteria</taxon>
        <taxon>Pseudomonadati</taxon>
        <taxon>Pseudomonadota</taxon>
        <taxon>Alphaproteobacteria</taxon>
        <taxon>Hyphomicrobiales</taxon>
        <taxon>Phyllobacteriaceae</taxon>
        <taxon>Mesorhizobium</taxon>
    </lineage>
</organism>
<evidence type="ECO:0000313" key="1">
    <source>
        <dbReference type="EMBL" id="TSE11762.1"/>
    </source>
</evidence>
<evidence type="ECO:0000313" key="2">
    <source>
        <dbReference type="Proteomes" id="UP000235507"/>
    </source>
</evidence>
<keyword evidence="1" id="KW-0223">Dioxygenase</keyword>
<dbReference type="GO" id="GO:0051213">
    <property type="term" value="F:dioxygenase activity"/>
    <property type="evidence" value="ECO:0007669"/>
    <property type="project" value="UniProtKB-KW"/>
</dbReference>
<comment type="caution">
    <text evidence="1">The sequence shown here is derived from an EMBL/GenBank/DDBJ whole genome shotgun (WGS) entry which is preliminary data.</text>
</comment>
<dbReference type="AlphaFoldDB" id="A0A8T9AUM1"/>
<proteinExistence type="predicted"/>